<reference evidence="3 4" key="1">
    <citation type="submission" date="2020-04" db="EMBL/GenBank/DDBJ databases">
        <title>The Whole Genome Analysis of High salt-tolerant Sphingobium yanoikuyae YC-XJ2 with Aryl organophosphorus flame retardants (aryl-OPFRs)-degrading capacity and characteristics of Related phosphotriesterase.</title>
        <authorList>
            <person name="Li X."/>
        </authorList>
    </citation>
    <scope>NUCLEOTIDE SEQUENCE [LARGE SCALE GENOMIC DNA]</scope>
    <source>
        <strain evidence="3 4">YC-XJ2</strain>
    </source>
</reference>
<feature type="transmembrane region" description="Helical" evidence="1">
    <location>
        <begin position="6"/>
        <end position="28"/>
    </location>
</feature>
<proteinExistence type="predicted"/>
<dbReference type="SUPFAM" id="SSF49879">
    <property type="entry name" value="SMAD/FHA domain"/>
    <property type="match status" value="1"/>
</dbReference>
<evidence type="ECO:0000313" key="3">
    <source>
        <dbReference type="EMBL" id="QJR02521.1"/>
    </source>
</evidence>
<protein>
    <submittedName>
        <fullName evidence="3">FHA domain-containing protein</fullName>
    </submittedName>
</protein>
<name>A0A6M4G5U5_SPHYA</name>
<evidence type="ECO:0000313" key="4">
    <source>
        <dbReference type="Proteomes" id="UP000502611"/>
    </source>
</evidence>
<keyword evidence="1" id="KW-1133">Transmembrane helix</keyword>
<sequence>MLELIALPIWGTLSAALIAACASIFVAYRTVSKENRKRRGEIAIEITRLLLDPNTSQGAQRRFAVGILKIQSEPPERVVHKGIVLFVALNSRVTIGRDPGNDLMLSADDISRFHCGLISEGEHVFLEDYCSTNGVHVNGREVRAGGSVELDDGDTVVVGDYVLRFQKVHCSSLIK</sequence>
<dbReference type="Gene3D" id="2.60.200.20">
    <property type="match status" value="1"/>
</dbReference>
<dbReference type="Pfam" id="PF00498">
    <property type="entry name" value="FHA"/>
    <property type="match status" value="1"/>
</dbReference>
<dbReference type="Proteomes" id="UP000502611">
    <property type="component" value="Chromosome"/>
</dbReference>
<gene>
    <name evidence="3" type="ORF">HH800_10200</name>
</gene>
<dbReference type="EMBL" id="CP053021">
    <property type="protein sequence ID" value="QJR02521.1"/>
    <property type="molecule type" value="Genomic_DNA"/>
</dbReference>
<keyword evidence="1" id="KW-0472">Membrane</keyword>
<dbReference type="PROSITE" id="PS50006">
    <property type="entry name" value="FHA_DOMAIN"/>
    <property type="match status" value="1"/>
</dbReference>
<dbReference type="AlphaFoldDB" id="A0A6M4G5U5"/>
<dbReference type="CDD" id="cd00060">
    <property type="entry name" value="FHA"/>
    <property type="match status" value="1"/>
</dbReference>
<dbReference type="InterPro" id="IPR000253">
    <property type="entry name" value="FHA_dom"/>
</dbReference>
<dbReference type="InterPro" id="IPR008984">
    <property type="entry name" value="SMAD_FHA_dom_sf"/>
</dbReference>
<organism evidence="3 4">
    <name type="scientific">Sphingobium yanoikuyae</name>
    <name type="common">Sphingomonas yanoikuyae</name>
    <dbReference type="NCBI Taxonomy" id="13690"/>
    <lineage>
        <taxon>Bacteria</taxon>
        <taxon>Pseudomonadati</taxon>
        <taxon>Pseudomonadota</taxon>
        <taxon>Alphaproteobacteria</taxon>
        <taxon>Sphingomonadales</taxon>
        <taxon>Sphingomonadaceae</taxon>
        <taxon>Sphingobium</taxon>
    </lineage>
</organism>
<dbReference type="SMART" id="SM00240">
    <property type="entry name" value="FHA"/>
    <property type="match status" value="1"/>
</dbReference>
<feature type="domain" description="FHA" evidence="2">
    <location>
        <begin position="93"/>
        <end position="142"/>
    </location>
</feature>
<keyword evidence="1" id="KW-0812">Transmembrane</keyword>
<evidence type="ECO:0000259" key="2">
    <source>
        <dbReference type="PROSITE" id="PS50006"/>
    </source>
</evidence>
<evidence type="ECO:0000256" key="1">
    <source>
        <dbReference type="SAM" id="Phobius"/>
    </source>
</evidence>
<accession>A0A6M4G5U5</accession>
<dbReference type="RefSeq" id="WP_136187310.1">
    <property type="nucleotide sequence ID" value="NZ_CP053021.1"/>
</dbReference>